<dbReference type="GO" id="GO:0043171">
    <property type="term" value="P:peptide catabolic process"/>
    <property type="evidence" value="ECO:0007669"/>
    <property type="project" value="TreeGrafter"/>
</dbReference>
<evidence type="ECO:0000313" key="3">
    <source>
        <dbReference type="Proteomes" id="UP000054709"/>
    </source>
</evidence>
<dbReference type="GO" id="GO:0070006">
    <property type="term" value="F:metalloaminopeptidase activity"/>
    <property type="evidence" value="ECO:0007669"/>
    <property type="project" value="TreeGrafter"/>
</dbReference>
<dbReference type="InterPro" id="IPR014782">
    <property type="entry name" value="Peptidase_M1_dom"/>
</dbReference>
<evidence type="ECO:0000259" key="1">
    <source>
        <dbReference type="Pfam" id="PF01433"/>
    </source>
</evidence>
<comment type="caution">
    <text evidence="2">The sequence shown here is derived from an EMBL/GenBank/DDBJ whole genome shotgun (WGS) entry which is preliminary data.</text>
</comment>
<dbReference type="CDD" id="cd09604">
    <property type="entry name" value="M1_APN_like"/>
    <property type="match status" value="1"/>
</dbReference>
<dbReference type="Proteomes" id="UP000054709">
    <property type="component" value="Unassembled WGS sequence"/>
</dbReference>
<dbReference type="PANTHER" id="PTHR11533:SF174">
    <property type="entry name" value="PUROMYCIN-SENSITIVE AMINOPEPTIDASE-RELATED"/>
    <property type="match status" value="1"/>
</dbReference>
<dbReference type="Pfam" id="PF01433">
    <property type="entry name" value="Peptidase_M1"/>
    <property type="match status" value="1"/>
</dbReference>
<dbReference type="GO" id="GO:0042277">
    <property type="term" value="F:peptide binding"/>
    <property type="evidence" value="ECO:0007669"/>
    <property type="project" value="TreeGrafter"/>
</dbReference>
<dbReference type="RefSeq" id="WP_060623503.1">
    <property type="nucleotide sequence ID" value="NZ_LCZJ02000019.1"/>
</dbReference>
<dbReference type="EMBL" id="LCZJ02000019">
    <property type="protein sequence ID" value="KTD86615.1"/>
    <property type="molecule type" value="Genomic_DNA"/>
</dbReference>
<dbReference type="PANTHER" id="PTHR11533">
    <property type="entry name" value="PROTEASE M1 ZINC METALLOPROTEASE"/>
    <property type="match status" value="1"/>
</dbReference>
<dbReference type="SUPFAM" id="SSF55486">
    <property type="entry name" value="Metalloproteases ('zincins'), catalytic domain"/>
    <property type="match status" value="1"/>
</dbReference>
<dbReference type="GO" id="GO:0008270">
    <property type="term" value="F:zinc ion binding"/>
    <property type="evidence" value="ECO:0007669"/>
    <property type="project" value="InterPro"/>
</dbReference>
<dbReference type="OrthoDB" id="3268975at2"/>
<accession>A0A0W1AZ47</accession>
<dbReference type="Gene3D" id="2.60.40.1730">
    <property type="entry name" value="tricorn interacting facor f3 domain"/>
    <property type="match status" value="1"/>
</dbReference>
<gene>
    <name evidence="2" type="ORF">UQ64_14240</name>
</gene>
<dbReference type="AlphaFoldDB" id="A0A0W1AZ47"/>
<protein>
    <submittedName>
        <fullName evidence="2">Peptidase M1</fullName>
    </submittedName>
</protein>
<dbReference type="GO" id="GO:0005615">
    <property type="term" value="C:extracellular space"/>
    <property type="evidence" value="ECO:0007669"/>
    <property type="project" value="TreeGrafter"/>
</dbReference>
<evidence type="ECO:0000313" key="2">
    <source>
        <dbReference type="EMBL" id="KTD86615.1"/>
    </source>
</evidence>
<proteinExistence type="predicted"/>
<feature type="domain" description="Peptidase M1 membrane alanine aminopeptidase" evidence="1">
    <location>
        <begin position="363"/>
        <end position="497"/>
    </location>
</feature>
<reference evidence="2 3" key="1">
    <citation type="journal article" date="2015" name="Int. Biodeterior. Biodegradation">
        <title>Physiological and genetic screening methods for the isolation of methyl tert-butyl ether-degrading bacteria for bioremediation purposes.</title>
        <authorList>
            <person name="Guisado I.M."/>
            <person name="Purswani J."/>
            <person name="Gonzalez Lopez J."/>
            <person name="Pozo C."/>
        </authorList>
    </citation>
    <scope>NUCLEOTIDE SEQUENCE [LARGE SCALE GENOMIC DNA]</scope>
    <source>
        <strain evidence="2 3">SH7</strain>
    </source>
</reference>
<dbReference type="InterPro" id="IPR027268">
    <property type="entry name" value="Peptidase_M4/M1_CTD_sf"/>
</dbReference>
<dbReference type="InterPro" id="IPR042097">
    <property type="entry name" value="Aminopeptidase_N-like_N_sf"/>
</dbReference>
<dbReference type="InterPro" id="IPR050344">
    <property type="entry name" value="Peptidase_M1_aminopeptidases"/>
</dbReference>
<sequence length="733" mass="83789">MNKIKHWNTKLPKCMIAGSLVVALSTGPVIGTGIAMAAKPTIQNDSLLEADAAVHQLARYQVDARLDEKKMTIHGTETVTYRNNTKDTLDNIVFHTFADANRSKVTQSGIFENSNERMAKENPDKKPEDFLGGIDINNVKSLGQPLKFDNTNQALKVTLGQALQPGQSITLELEFDVKIPYGSQRLSHYKNIINGAHWFPVLSVYNPADHTWDKTPYSTTFESDYYDSADYQVTMNVPADYQISMPGTLTVQDAEAGRKMVTATANNTREFVFFTSPDFKVESVTRDGLTIQYYYFDNQKDKKQIIDQYIDQAFKVINFFSEKYGKYPYPEFRIVESYVEGVAVEFSRMIQMGMIEGQPDISNHSAFVHEIAHQWFHALIGNNSEKESFLDEGFADFSMVYFYEKQGNPLNGFKVIQFDEVSIDSPLDATNDKVGDSPDAIFYKKGRQAIYELYRTLGEEKFDELMQTYFDQYVYKNATIEGLLQVVENKAGKKIRDDWEADLRQPNYSLKSEYRLTADEEAAYMYEQFKSIYHSVFVQFPEVPSETMSRIIDKTLQGEPLTIILSDRLTSDKATKQQDQLLKQFQGFFQIAGIKPTIITERQVLKNKFKKELGDSNIIVIGKPDANGFVQALKSGIIKRADTVGFKWQEIMKKSNQSGAYIIKHPYNQNRLMLHYFWTGDYLSDQTADPFMAKALESLNFSNHFYQYYVLNNAGKSSSEQKIENPYAKLFAE</sequence>
<name>A0A0W1AZ47_9BACL</name>
<dbReference type="GO" id="GO:0005737">
    <property type="term" value="C:cytoplasm"/>
    <property type="evidence" value="ECO:0007669"/>
    <property type="project" value="TreeGrafter"/>
</dbReference>
<dbReference type="GO" id="GO:0016020">
    <property type="term" value="C:membrane"/>
    <property type="evidence" value="ECO:0007669"/>
    <property type="project" value="TreeGrafter"/>
</dbReference>
<organism evidence="2 3">
    <name type="scientific">Paenibacillus etheri</name>
    <dbReference type="NCBI Taxonomy" id="1306852"/>
    <lineage>
        <taxon>Bacteria</taxon>
        <taxon>Bacillati</taxon>
        <taxon>Bacillota</taxon>
        <taxon>Bacilli</taxon>
        <taxon>Bacillales</taxon>
        <taxon>Paenibacillaceae</taxon>
        <taxon>Paenibacillus</taxon>
    </lineage>
</organism>
<dbReference type="Gene3D" id="1.10.390.10">
    <property type="entry name" value="Neutral Protease Domain 2"/>
    <property type="match status" value="1"/>
</dbReference>
<keyword evidence="3" id="KW-1185">Reference proteome</keyword>